<dbReference type="PANTHER" id="PTHR42693:SF42">
    <property type="entry name" value="ARYLSULFATASE G"/>
    <property type="match status" value="1"/>
</dbReference>
<keyword evidence="6" id="KW-0106">Calcium</keyword>
<dbReference type="InterPro" id="IPR017850">
    <property type="entry name" value="Alkaline_phosphatase_core_sf"/>
</dbReference>
<keyword evidence="3" id="KW-0479">Metal-binding</keyword>
<dbReference type="CDD" id="cd16144">
    <property type="entry name" value="ARS_like"/>
    <property type="match status" value="1"/>
</dbReference>
<dbReference type="SUPFAM" id="SSF53649">
    <property type="entry name" value="Alkaline phosphatase-like"/>
    <property type="match status" value="1"/>
</dbReference>
<feature type="domain" description="Sulfatase N-terminal" evidence="9">
    <location>
        <begin position="38"/>
        <end position="395"/>
    </location>
</feature>
<gene>
    <name evidence="10" type="ORF">IA74_014520</name>
</gene>
<feature type="signal peptide" evidence="8">
    <location>
        <begin position="1"/>
        <end position="29"/>
    </location>
</feature>
<comment type="similarity">
    <text evidence="2">Belongs to the sulfatase family.</text>
</comment>
<dbReference type="InterPro" id="IPR024607">
    <property type="entry name" value="Sulfatase_CS"/>
</dbReference>
<sequence>MQYFFFNNKLKMERIASLFLLCLAGNMYAGGIKVDKRPNILLFLVDDMGWQDTSVPFWNQKTPFNERYETPNMERLARKGMKFTQAYANSISSPSRVSLFTGMNSTCHKVTNWTLERNASNDAPSDKLIYPQWNVNGFCQQDKIEHCTYATSLAQLLKDNGYYTIHCGKAHFAARSTPGENPLNMGFDVNIAGGAPGAPGTYQGLTHFGNAYEGHAPSKFATPGLEEYRGKDIFLTEALTLEAVRALDKVKQENQPFFLYMAHYAIHVPLEKDKRFYKKYKEKGLSDNDAAYAGLIEGMDKSLGDLMDYLEKNDLMDNTIILFMSDNGGLASEPYWHTPLYVQNAPLSSGKGSAHEGGIREPMMVYWPGVTQPQTECDKYVIIEDFFPTILGMAKIKRYHTVQRVDGISFIPLLTGKKDTSKNRALFWNFPNGWGEEGPGFGASCTIRKGDWKLIYYYGTQKKELFNIANDLSEKQNLVQSHPGIVKRLSDELGKYLRKNKAQRPRFKSTGKLVPWPDEVL</sequence>
<accession>A0AAP8ZY26</accession>
<proteinExistence type="inferred from homology"/>
<comment type="PTM">
    <text evidence="7">The conversion to 3-oxoalanine (also known as C-formylglycine, FGly), of a serine or cysteine residue in prokaryotes and of a cysteine residue in eukaryotes, is critical for catalytic activity.</text>
</comment>
<dbReference type="GO" id="GO:0004065">
    <property type="term" value="F:arylsulfatase activity"/>
    <property type="evidence" value="ECO:0007669"/>
    <property type="project" value="TreeGrafter"/>
</dbReference>
<dbReference type="InterPro" id="IPR050738">
    <property type="entry name" value="Sulfatase"/>
</dbReference>
<evidence type="ECO:0000256" key="8">
    <source>
        <dbReference type="SAM" id="SignalP"/>
    </source>
</evidence>
<evidence type="ECO:0000256" key="7">
    <source>
        <dbReference type="PIRSR" id="PIRSR600917-52"/>
    </source>
</evidence>
<protein>
    <submittedName>
        <fullName evidence="10">DUF4976 domain-containing protein</fullName>
    </submittedName>
</protein>
<dbReference type="Pfam" id="PF00884">
    <property type="entry name" value="Sulfatase"/>
    <property type="match status" value="1"/>
</dbReference>
<dbReference type="PANTHER" id="PTHR42693">
    <property type="entry name" value="ARYLSULFATASE FAMILY MEMBER"/>
    <property type="match status" value="1"/>
</dbReference>
<dbReference type="Proteomes" id="UP000028294">
    <property type="component" value="Chromosome"/>
</dbReference>
<name>A0AAP8ZY26_BACFG</name>
<evidence type="ECO:0000313" key="10">
    <source>
        <dbReference type="EMBL" id="QCQ37224.1"/>
    </source>
</evidence>
<dbReference type="AlphaFoldDB" id="A0AAP8ZY26"/>
<dbReference type="GO" id="GO:0046872">
    <property type="term" value="F:metal ion binding"/>
    <property type="evidence" value="ECO:0007669"/>
    <property type="project" value="UniProtKB-KW"/>
</dbReference>
<feature type="chain" id="PRO_5042968465" evidence="8">
    <location>
        <begin position="30"/>
        <end position="521"/>
    </location>
</feature>
<evidence type="ECO:0000256" key="2">
    <source>
        <dbReference type="ARBA" id="ARBA00008779"/>
    </source>
</evidence>
<keyword evidence="5" id="KW-0378">Hydrolase</keyword>
<evidence type="ECO:0000256" key="1">
    <source>
        <dbReference type="ARBA" id="ARBA00001913"/>
    </source>
</evidence>
<evidence type="ECO:0000256" key="6">
    <source>
        <dbReference type="ARBA" id="ARBA00022837"/>
    </source>
</evidence>
<dbReference type="EMBL" id="CP036553">
    <property type="protein sequence ID" value="QCQ37224.1"/>
    <property type="molecule type" value="Genomic_DNA"/>
</dbReference>
<reference evidence="10 11" key="1">
    <citation type="submission" date="2019-03" db="EMBL/GenBank/DDBJ databases">
        <title>Complete genome assembly of MDR B. fragilis.</title>
        <authorList>
            <person name="Sydenham T.V."/>
            <person name="Hasman H."/>
            <person name="Justesen U.S."/>
        </authorList>
    </citation>
    <scope>NUCLEOTIDE SEQUENCE [LARGE SCALE GENOMIC DNA]</scope>
    <source>
        <strain evidence="10 11">DCMOUH0067B</strain>
    </source>
</reference>
<dbReference type="InterPro" id="IPR000917">
    <property type="entry name" value="Sulfatase_N"/>
</dbReference>
<evidence type="ECO:0000313" key="11">
    <source>
        <dbReference type="Proteomes" id="UP000028294"/>
    </source>
</evidence>
<evidence type="ECO:0000256" key="4">
    <source>
        <dbReference type="ARBA" id="ARBA00022729"/>
    </source>
</evidence>
<dbReference type="Gene3D" id="3.30.1120.10">
    <property type="match status" value="1"/>
</dbReference>
<dbReference type="Gene3D" id="3.40.720.10">
    <property type="entry name" value="Alkaline Phosphatase, subunit A"/>
    <property type="match status" value="1"/>
</dbReference>
<evidence type="ECO:0000256" key="3">
    <source>
        <dbReference type="ARBA" id="ARBA00022723"/>
    </source>
</evidence>
<comment type="cofactor">
    <cofactor evidence="1">
        <name>Ca(2+)</name>
        <dbReference type="ChEBI" id="CHEBI:29108"/>
    </cofactor>
</comment>
<feature type="modified residue" description="3-oxoalanine (Ser)" evidence="7">
    <location>
        <position position="92"/>
    </location>
</feature>
<evidence type="ECO:0000259" key="9">
    <source>
        <dbReference type="Pfam" id="PF00884"/>
    </source>
</evidence>
<organism evidence="10 11">
    <name type="scientific">Bacteroides fragilis</name>
    <dbReference type="NCBI Taxonomy" id="817"/>
    <lineage>
        <taxon>Bacteria</taxon>
        <taxon>Pseudomonadati</taxon>
        <taxon>Bacteroidota</taxon>
        <taxon>Bacteroidia</taxon>
        <taxon>Bacteroidales</taxon>
        <taxon>Bacteroidaceae</taxon>
        <taxon>Bacteroides</taxon>
    </lineage>
</organism>
<keyword evidence="4 8" id="KW-0732">Signal</keyword>
<evidence type="ECO:0000256" key="5">
    <source>
        <dbReference type="ARBA" id="ARBA00022801"/>
    </source>
</evidence>
<dbReference type="PROSITE" id="PS00523">
    <property type="entry name" value="SULFATASE_1"/>
    <property type="match status" value="1"/>
</dbReference>